<dbReference type="Gramene" id="PGSC0003DMT400087313">
    <property type="protein sequence ID" value="PGSC0003DMT400087313"/>
    <property type="gene ID" value="PGSC0003DMG400036884"/>
</dbReference>
<protein>
    <submittedName>
        <fullName evidence="1">Uncharacterized protein</fullName>
    </submittedName>
</protein>
<dbReference type="EnsemblPlants" id="PGSC0003DMT400087313">
    <property type="protein sequence ID" value="PGSC0003DMT400087313"/>
    <property type="gene ID" value="PGSC0003DMG400036884"/>
</dbReference>
<sequence length="167" mass="18756">MVEPTQQTRWGLTTPNHEPWNGSRPILVSHGLWLRLGFGGLDLRGTIARRGWTYGEWTPSVADRSASLVRIDDQLSDSPFGVVHHHLTPTFSLVVLWVIGWHGTASWNFSVMHRLLPFSADLILFFRDQYTGIKGEVSPFGDLPSGHSDPEAFISSFFLAFSFLFAT</sequence>
<proteinExistence type="predicted"/>
<reference evidence="1" key="2">
    <citation type="submission" date="2015-06" db="UniProtKB">
        <authorList>
            <consortium name="EnsemblPlants"/>
        </authorList>
    </citation>
    <scope>IDENTIFICATION</scope>
    <source>
        <strain evidence="1">DM1-3 516 R44</strain>
    </source>
</reference>
<evidence type="ECO:0000313" key="2">
    <source>
        <dbReference type="Proteomes" id="UP000011115"/>
    </source>
</evidence>
<dbReference type="AlphaFoldDB" id="M1DDK7"/>
<dbReference type="InParanoid" id="M1DDK7"/>
<dbReference type="HOGENOM" id="CLU_126262_0_0_1"/>
<reference evidence="2" key="1">
    <citation type="journal article" date="2011" name="Nature">
        <title>Genome sequence and analysis of the tuber crop potato.</title>
        <authorList>
            <consortium name="The Potato Genome Sequencing Consortium"/>
        </authorList>
    </citation>
    <scope>NUCLEOTIDE SEQUENCE [LARGE SCALE GENOMIC DNA]</scope>
    <source>
        <strain evidence="2">cv. DM1-3 516 R44</strain>
    </source>
</reference>
<name>M1DDK7_SOLTU</name>
<evidence type="ECO:0000313" key="1">
    <source>
        <dbReference type="EnsemblPlants" id="PGSC0003DMT400087313"/>
    </source>
</evidence>
<organism evidence="1 2">
    <name type="scientific">Solanum tuberosum</name>
    <name type="common">Potato</name>
    <dbReference type="NCBI Taxonomy" id="4113"/>
    <lineage>
        <taxon>Eukaryota</taxon>
        <taxon>Viridiplantae</taxon>
        <taxon>Streptophyta</taxon>
        <taxon>Embryophyta</taxon>
        <taxon>Tracheophyta</taxon>
        <taxon>Spermatophyta</taxon>
        <taxon>Magnoliopsida</taxon>
        <taxon>eudicotyledons</taxon>
        <taxon>Gunneridae</taxon>
        <taxon>Pentapetalae</taxon>
        <taxon>asterids</taxon>
        <taxon>lamiids</taxon>
        <taxon>Solanales</taxon>
        <taxon>Solanaceae</taxon>
        <taxon>Solanoideae</taxon>
        <taxon>Solaneae</taxon>
        <taxon>Solanum</taxon>
    </lineage>
</organism>
<keyword evidence="2" id="KW-1185">Reference proteome</keyword>
<dbReference type="PaxDb" id="4113-PGSC0003DMT400087313"/>
<accession>M1DDK7</accession>
<dbReference type="Proteomes" id="UP000011115">
    <property type="component" value="Unassembled WGS sequence"/>
</dbReference>